<dbReference type="EMBL" id="BSYI01000025">
    <property type="protein sequence ID" value="GMG83863.1"/>
    <property type="molecule type" value="Genomic_DNA"/>
</dbReference>
<gene>
    <name evidence="2" type="ORF">LNKW23_30770</name>
</gene>
<evidence type="ECO:0000313" key="2">
    <source>
        <dbReference type="EMBL" id="GMG83863.1"/>
    </source>
</evidence>
<protein>
    <submittedName>
        <fullName evidence="2">Uncharacterized protein</fullName>
    </submittedName>
</protein>
<dbReference type="RefSeq" id="WP_285672688.1">
    <property type="nucleotide sequence ID" value="NZ_BSYI01000025.1"/>
</dbReference>
<sequence length="130" mass="13790">MARKDGARPAAEAGFGQVFLLMVEVGRAPEDGLPPDCDGAALLCFATGTTEQEAVNETVAVLRQAEMAPLSVESHGNLAERLSAGHPLSDEDRALARRALAENAVIVAQIVPFEGDEDDDEDTEDDEDAR</sequence>
<keyword evidence="3" id="KW-1185">Reference proteome</keyword>
<name>A0ABQ6LQL3_9RHOB</name>
<organism evidence="2 3">
    <name type="scientific">Paralimibaculum aggregatum</name>
    <dbReference type="NCBI Taxonomy" id="3036245"/>
    <lineage>
        <taxon>Bacteria</taxon>
        <taxon>Pseudomonadati</taxon>
        <taxon>Pseudomonadota</taxon>
        <taxon>Alphaproteobacteria</taxon>
        <taxon>Rhodobacterales</taxon>
        <taxon>Paracoccaceae</taxon>
        <taxon>Paralimibaculum</taxon>
    </lineage>
</organism>
<evidence type="ECO:0000313" key="3">
    <source>
        <dbReference type="Proteomes" id="UP001239909"/>
    </source>
</evidence>
<proteinExistence type="predicted"/>
<dbReference type="Proteomes" id="UP001239909">
    <property type="component" value="Unassembled WGS sequence"/>
</dbReference>
<feature type="compositionally biased region" description="Acidic residues" evidence="1">
    <location>
        <begin position="114"/>
        <end position="130"/>
    </location>
</feature>
<evidence type="ECO:0000256" key="1">
    <source>
        <dbReference type="SAM" id="MobiDB-lite"/>
    </source>
</evidence>
<reference evidence="2 3" key="1">
    <citation type="submission" date="2023-04" db="EMBL/GenBank/DDBJ databases">
        <title>Marinoamorphus aggregata gen. nov., sp. Nov., isolate from tissue of brittle star Ophioplocus japonicus.</title>
        <authorList>
            <person name="Kawano K."/>
            <person name="Sawayama S."/>
            <person name="Nakagawa S."/>
        </authorList>
    </citation>
    <scope>NUCLEOTIDE SEQUENCE [LARGE SCALE GENOMIC DNA]</scope>
    <source>
        <strain evidence="2 3">NKW23</strain>
    </source>
</reference>
<comment type="caution">
    <text evidence="2">The sequence shown here is derived from an EMBL/GenBank/DDBJ whole genome shotgun (WGS) entry which is preliminary data.</text>
</comment>
<feature type="region of interest" description="Disordered" evidence="1">
    <location>
        <begin position="111"/>
        <end position="130"/>
    </location>
</feature>
<accession>A0ABQ6LQL3</accession>